<dbReference type="Proteomes" id="UP000515908">
    <property type="component" value="Chromosome 19"/>
</dbReference>
<dbReference type="SUPFAM" id="SSF56112">
    <property type="entry name" value="Protein kinase-like (PK-like)"/>
    <property type="match status" value="1"/>
</dbReference>
<keyword evidence="10" id="KW-0460">Magnesium</keyword>
<evidence type="ECO:0000256" key="7">
    <source>
        <dbReference type="ARBA" id="ARBA00022741"/>
    </source>
</evidence>
<feature type="compositionally biased region" description="Basic and acidic residues" evidence="14">
    <location>
        <begin position="512"/>
        <end position="524"/>
    </location>
</feature>
<comment type="cofactor">
    <cofactor evidence="1">
        <name>Mg(2+)</name>
        <dbReference type="ChEBI" id="CHEBI:18420"/>
    </cofactor>
</comment>
<evidence type="ECO:0000256" key="14">
    <source>
        <dbReference type="SAM" id="MobiDB-lite"/>
    </source>
</evidence>
<sequence>MENYTQLRVLGKGSFGSAWLIQRNRDKVQFVAKEVRLAGLKPAEKDSAKHEIEMLRSLNHPNITRYIDHFEHKGSLFIVMEYANGGDLYIKIKERQGKLFSEEEILRLFSQICLALGYMHEKRILHRDLKTQNVFLTKDGVVKLGDFGISTVLRNTYELKRTVCGTPYYFSPELCLNKPYNNKSDVWALGCILYEMATLNHAFDGNNLKALVQKILKGVYPPINAMYSSNLSKLIECMLFIDPHRRPNVGQILALPFIRESLSTFQKDIQEAQVQKRSVVPEEVQKKIQKDSASRLEEYKKQERENAAKLAAQRMRQKQQLDQRQQENEEKRRLILERHRETQEKHDQMVRQRKAEIEARVKEQRRQQERIAKEQAVSNKKREEQWERNMKEQAEKNRQVKENRIERNEPAPVVPPHRAPPPAAGSAAAENYKEMRKQAALNKQRVQEELGIQLPPNQPPPPRAPPSPHHYSTKQLSQEDLEKARAEAFWQMRHEAEKNKRRMLGLDVADATPEKPQEEQKPPSELEGITEEQSPLLEADGEEGFHGFL</sequence>
<evidence type="ECO:0000256" key="13">
    <source>
        <dbReference type="PROSITE-ProRule" id="PRU10141"/>
    </source>
</evidence>
<comment type="catalytic activity">
    <reaction evidence="11">
        <text>L-threonyl-[protein] + ATP = O-phospho-L-threonyl-[protein] + ADP + H(+)</text>
        <dbReference type="Rhea" id="RHEA:46608"/>
        <dbReference type="Rhea" id="RHEA-COMP:11060"/>
        <dbReference type="Rhea" id="RHEA-COMP:11605"/>
        <dbReference type="ChEBI" id="CHEBI:15378"/>
        <dbReference type="ChEBI" id="CHEBI:30013"/>
        <dbReference type="ChEBI" id="CHEBI:30616"/>
        <dbReference type="ChEBI" id="CHEBI:61977"/>
        <dbReference type="ChEBI" id="CHEBI:456216"/>
        <dbReference type="EC" id="2.7.11.1"/>
    </reaction>
</comment>
<name>A0A7G2CMP3_9TRYP</name>
<feature type="compositionally biased region" description="Basic and acidic residues" evidence="14">
    <location>
        <begin position="380"/>
        <end position="409"/>
    </location>
</feature>
<dbReference type="AlphaFoldDB" id="A0A7G2CMP3"/>
<feature type="region of interest" description="Disordered" evidence="14">
    <location>
        <begin position="309"/>
        <end position="328"/>
    </location>
</feature>
<dbReference type="PROSITE" id="PS00107">
    <property type="entry name" value="PROTEIN_KINASE_ATP"/>
    <property type="match status" value="1"/>
</dbReference>
<dbReference type="InterPro" id="IPR008271">
    <property type="entry name" value="Ser/Thr_kinase_AS"/>
</dbReference>
<feature type="compositionally biased region" description="Pro residues" evidence="14">
    <location>
        <begin position="412"/>
        <end position="423"/>
    </location>
</feature>
<keyword evidence="7 13" id="KW-0547">Nucleotide-binding</keyword>
<comment type="similarity">
    <text evidence="2">Belongs to the protein kinase superfamily. NEK Ser/Thr protein kinase family. NIMA subfamily.</text>
</comment>
<dbReference type="GO" id="GO:0005524">
    <property type="term" value="F:ATP binding"/>
    <property type="evidence" value="ECO:0007669"/>
    <property type="project" value="UniProtKB-UniRule"/>
</dbReference>
<dbReference type="EMBL" id="LR877163">
    <property type="protein sequence ID" value="CAD2221096.1"/>
    <property type="molecule type" value="Genomic_DNA"/>
</dbReference>
<dbReference type="PROSITE" id="PS00108">
    <property type="entry name" value="PROTEIN_KINASE_ST"/>
    <property type="match status" value="1"/>
</dbReference>
<reference evidence="16 17" key="1">
    <citation type="submission" date="2020-08" db="EMBL/GenBank/DDBJ databases">
        <authorList>
            <person name="Newling K."/>
            <person name="Davey J."/>
            <person name="Forrester S."/>
        </authorList>
    </citation>
    <scope>NUCLEOTIDE SEQUENCE [LARGE SCALE GENOMIC DNA]</scope>
    <source>
        <strain evidence="17">Crithidia deanei Carvalho (ATCC PRA-265)</strain>
    </source>
</reference>
<keyword evidence="9 13" id="KW-0067">ATP-binding</keyword>
<comment type="catalytic activity">
    <reaction evidence="12">
        <text>L-seryl-[protein] + ATP = O-phospho-L-seryl-[protein] + ADP + H(+)</text>
        <dbReference type="Rhea" id="RHEA:17989"/>
        <dbReference type="Rhea" id="RHEA-COMP:9863"/>
        <dbReference type="Rhea" id="RHEA-COMP:11604"/>
        <dbReference type="ChEBI" id="CHEBI:15378"/>
        <dbReference type="ChEBI" id="CHEBI:29999"/>
        <dbReference type="ChEBI" id="CHEBI:30616"/>
        <dbReference type="ChEBI" id="CHEBI:83421"/>
        <dbReference type="ChEBI" id="CHEBI:456216"/>
        <dbReference type="EC" id="2.7.11.1"/>
    </reaction>
</comment>
<accession>A0A7G2CMP3</accession>
<feature type="compositionally biased region" description="Basic and acidic residues" evidence="14">
    <location>
        <begin position="480"/>
        <end position="498"/>
    </location>
</feature>
<dbReference type="GO" id="GO:0046872">
    <property type="term" value="F:metal ion binding"/>
    <property type="evidence" value="ECO:0007669"/>
    <property type="project" value="UniProtKB-KW"/>
</dbReference>
<dbReference type="PANTHER" id="PTHR44899:SF3">
    <property type="entry name" value="SERINE_THREONINE-PROTEIN KINASE NEK1"/>
    <property type="match status" value="1"/>
</dbReference>
<feature type="region of interest" description="Disordered" evidence="14">
    <location>
        <begin position="366"/>
        <end position="549"/>
    </location>
</feature>
<evidence type="ECO:0000256" key="11">
    <source>
        <dbReference type="ARBA" id="ARBA00047899"/>
    </source>
</evidence>
<feature type="domain" description="Protein kinase" evidence="15">
    <location>
        <begin position="4"/>
        <end position="258"/>
    </location>
</feature>
<dbReference type="EC" id="2.7.11.1" evidence="3"/>
<evidence type="ECO:0000256" key="3">
    <source>
        <dbReference type="ARBA" id="ARBA00012513"/>
    </source>
</evidence>
<dbReference type="Pfam" id="PF00069">
    <property type="entry name" value="Pkinase"/>
    <property type="match status" value="1"/>
</dbReference>
<evidence type="ECO:0000256" key="5">
    <source>
        <dbReference type="ARBA" id="ARBA00022679"/>
    </source>
</evidence>
<evidence type="ECO:0000313" key="16">
    <source>
        <dbReference type="EMBL" id="CAD2221096.1"/>
    </source>
</evidence>
<evidence type="ECO:0000259" key="15">
    <source>
        <dbReference type="PROSITE" id="PS50011"/>
    </source>
</evidence>
<dbReference type="InterPro" id="IPR000719">
    <property type="entry name" value="Prot_kinase_dom"/>
</dbReference>
<gene>
    <name evidence="16" type="ORF">ADEAN_000862700</name>
</gene>
<evidence type="ECO:0000256" key="9">
    <source>
        <dbReference type="ARBA" id="ARBA00022840"/>
    </source>
</evidence>
<feature type="compositionally biased region" description="Basic and acidic residues" evidence="14">
    <location>
        <begin position="319"/>
        <end position="328"/>
    </location>
</feature>
<dbReference type="FunFam" id="1.10.510.10:FF:000172">
    <property type="entry name" value="serine/threonine-protein kinase Nek1 isoform X1"/>
    <property type="match status" value="1"/>
</dbReference>
<dbReference type="InterPro" id="IPR051131">
    <property type="entry name" value="NEK_Ser/Thr_kinase_NIMA"/>
</dbReference>
<dbReference type="OrthoDB" id="248923at2759"/>
<dbReference type="FunFam" id="3.30.200.20:FF:000097">
    <property type="entry name" value="Probable serine/threonine-protein kinase nek1"/>
    <property type="match status" value="1"/>
</dbReference>
<dbReference type="InterPro" id="IPR011009">
    <property type="entry name" value="Kinase-like_dom_sf"/>
</dbReference>
<keyword evidence="5" id="KW-0808">Transferase</keyword>
<dbReference type="Gene3D" id="1.10.510.10">
    <property type="entry name" value="Transferase(Phosphotransferase) domain 1"/>
    <property type="match status" value="1"/>
</dbReference>
<dbReference type="GO" id="GO:0004674">
    <property type="term" value="F:protein serine/threonine kinase activity"/>
    <property type="evidence" value="ECO:0007669"/>
    <property type="project" value="UniProtKB-KW"/>
</dbReference>
<evidence type="ECO:0000313" key="17">
    <source>
        <dbReference type="Proteomes" id="UP000515908"/>
    </source>
</evidence>
<feature type="compositionally biased region" description="Pro residues" evidence="14">
    <location>
        <begin position="456"/>
        <end position="468"/>
    </location>
</feature>
<dbReference type="Gene3D" id="3.30.200.20">
    <property type="entry name" value="Phosphorylase Kinase, domain 1"/>
    <property type="match status" value="1"/>
</dbReference>
<dbReference type="VEuPathDB" id="TriTrypDB:ADEAN_000862700"/>
<dbReference type="SMART" id="SM00220">
    <property type="entry name" value="S_TKc"/>
    <property type="match status" value="1"/>
</dbReference>
<dbReference type="PROSITE" id="PS50011">
    <property type="entry name" value="PROTEIN_KINASE_DOM"/>
    <property type="match status" value="1"/>
</dbReference>
<keyword evidence="8 16" id="KW-0418">Kinase</keyword>
<keyword evidence="4" id="KW-0723">Serine/threonine-protein kinase</keyword>
<organism evidence="16 17">
    <name type="scientific">Angomonas deanei</name>
    <dbReference type="NCBI Taxonomy" id="59799"/>
    <lineage>
        <taxon>Eukaryota</taxon>
        <taxon>Discoba</taxon>
        <taxon>Euglenozoa</taxon>
        <taxon>Kinetoplastea</taxon>
        <taxon>Metakinetoplastina</taxon>
        <taxon>Trypanosomatida</taxon>
        <taxon>Trypanosomatidae</taxon>
        <taxon>Strigomonadinae</taxon>
        <taxon>Angomonas</taxon>
    </lineage>
</organism>
<proteinExistence type="inferred from homology"/>
<dbReference type="InterPro" id="IPR017441">
    <property type="entry name" value="Protein_kinase_ATP_BS"/>
</dbReference>
<evidence type="ECO:0000256" key="10">
    <source>
        <dbReference type="ARBA" id="ARBA00022842"/>
    </source>
</evidence>
<evidence type="ECO:0000256" key="1">
    <source>
        <dbReference type="ARBA" id="ARBA00001946"/>
    </source>
</evidence>
<evidence type="ECO:0000256" key="2">
    <source>
        <dbReference type="ARBA" id="ARBA00010886"/>
    </source>
</evidence>
<dbReference type="CDD" id="cd08215">
    <property type="entry name" value="STKc_Nek"/>
    <property type="match status" value="1"/>
</dbReference>
<evidence type="ECO:0000256" key="12">
    <source>
        <dbReference type="ARBA" id="ARBA00048679"/>
    </source>
</evidence>
<evidence type="ECO:0000256" key="4">
    <source>
        <dbReference type="ARBA" id="ARBA00022527"/>
    </source>
</evidence>
<evidence type="ECO:0000256" key="8">
    <source>
        <dbReference type="ARBA" id="ARBA00022777"/>
    </source>
</evidence>
<dbReference type="PANTHER" id="PTHR44899">
    <property type="entry name" value="CAMK FAMILY PROTEIN KINASE"/>
    <property type="match status" value="1"/>
</dbReference>
<keyword evidence="17" id="KW-1185">Reference proteome</keyword>
<evidence type="ECO:0000256" key="6">
    <source>
        <dbReference type="ARBA" id="ARBA00022723"/>
    </source>
</evidence>
<keyword evidence="6" id="KW-0479">Metal-binding</keyword>
<protein>
    <recommendedName>
        <fullName evidence="3">non-specific serine/threonine protein kinase</fullName>
        <ecNumber evidence="3">2.7.11.1</ecNumber>
    </recommendedName>
</protein>
<feature type="binding site" evidence="13">
    <location>
        <position position="33"/>
    </location>
    <ligand>
        <name>ATP</name>
        <dbReference type="ChEBI" id="CHEBI:30616"/>
    </ligand>
</feature>